<keyword evidence="2" id="KW-0547">Nucleotide-binding</keyword>
<dbReference type="PaxDb" id="9986-ENSOCUP00000026409"/>
<dbReference type="EMBL" id="AAGW02003821">
    <property type="status" value="NOT_ANNOTATED_CDS"/>
    <property type="molecule type" value="Genomic_DNA"/>
</dbReference>
<dbReference type="PROSITE" id="PS50127">
    <property type="entry name" value="UBC_2"/>
    <property type="match status" value="1"/>
</dbReference>
<dbReference type="Proteomes" id="UP000001811">
    <property type="component" value="Chromosome 7"/>
</dbReference>
<evidence type="ECO:0000256" key="1">
    <source>
        <dbReference type="ARBA" id="ARBA00022679"/>
    </source>
</evidence>
<organism evidence="9 10">
    <name type="scientific">Oryctolagus cuniculus</name>
    <name type="common">Rabbit</name>
    <dbReference type="NCBI Taxonomy" id="9986"/>
    <lineage>
        <taxon>Eukaryota</taxon>
        <taxon>Metazoa</taxon>
        <taxon>Chordata</taxon>
        <taxon>Craniata</taxon>
        <taxon>Vertebrata</taxon>
        <taxon>Euteleostomi</taxon>
        <taxon>Mammalia</taxon>
        <taxon>Eutheria</taxon>
        <taxon>Euarchontoglires</taxon>
        <taxon>Glires</taxon>
        <taxon>Lagomorpha</taxon>
        <taxon>Leporidae</taxon>
        <taxon>Oryctolagus</taxon>
    </lineage>
</organism>
<evidence type="ECO:0000256" key="2">
    <source>
        <dbReference type="ARBA" id="ARBA00022741"/>
    </source>
</evidence>
<dbReference type="GO" id="GO:0005524">
    <property type="term" value="F:ATP binding"/>
    <property type="evidence" value="ECO:0007669"/>
    <property type="project" value="UniProtKB-KW"/>
</dbReference>
<comment type="pathway">
    <text evidence="5">Protein modification.</text>
</comment>
<dbReference type="InParanoid" id="A0A5F9CLV2"/>
<evidence type="ECO:0000259" key="8">
    <source>
        <dbReference type="PROSITE" id="PS50127"/>
    </source>
</evidence>
<evidence type="ECO:0000256" key="5">
    <source>
        <dbReference type="ARBA" id="ARBA00043952"/>
    </source>
</evidence>
<dbReference type="Bgee" id="ENSOCUG00000029359">
    <property type="expression patterns" value="Expressed in embryo and 15 other cell types or tissues"/>
</dbReference>
<evidence type="ECO:0000256" key="6">
    <source>
        <dbReference type="PROSITE-ProRule" id="PRU10133"/>
    </source>
</evidence>
<dbReference type="EMBL" id="AAGW02003820">
    <property type="status" value="NOT_ANNOTATED_CDS"/>
    <property type="molecule type" value="Genomic_DNA"/>
</dbReference>
<dbReference type="AlphaFoldDB" id="A0A5F9CLV2"/>
<dbReference type="PROSITE" id="PS00183">
    <property type="entry name" value="UBC_1"/>
    <property type="match status" value="1"/>
</dbReference>
<dbReference type="EMBL" id="AAGW02003825">
    <property type="status" value="NOT_ANNOTATED_CDS"/>
    <property type="molecule type" value="Genomic_DNA"/>
</dbReference>
<dbReference type="InterPro" id="IPR016135">
    <property type="entry name" value="UBQ-conjugating_enzyme/RWD"/>
</dbReference>
<dbReference type="GeneTree" id="ENSGT00940000155392"/>
<dbReference type="SUPFAM" id="SSF54495">
    <property type="entry name" value="UBC-like"/>
    <property type="match status" value="1"/>
</dbReference>
<dbReference type="EMBL" id="AAGW02003823">
    <property type="status" value="NOT_ANNOTATED_CDS"/>
    <property type="molecule type" value="Genomic_DNA"/>
</dbReference>
<dbReference type="Gene3D" id="3.10.110.10">
    <property type="entry name" value="Ubiquitin Conjugating Enzyme"/>
    <property type="match status" value="1"/>
</dbReference>
<feature type="region of interest" description="Disordered" evidence="7">
    <location>
        <begin position="1"/>
        <end position="136"/>
    </location>
</feature>
<dbReference type="EMBL" id="AAGW02003822">
    <property type="status" value="NOT_ANNOTATED_CDS"/>
    <property type="molecule type" value="Genomic_DNA"/>
</dbReference>
<dbReference type="GO" id="GO:0016740">
    <property type="term" value="F:transferase activity"/>
    <property type="evidence" value="ECO:0007669"/>
    <property type="project" value="UniProtKB-KW"/>
</dbReference>
<dbReference type="InterPro" id="IPR023313">
    <property type="entry name" value="UBQ-conjugating_AS"/>
</dbReference>
<evidence type="ECO:0000256" key="7">
    <source>
        <dbReference type="SAM" id="MobiDB-lite"/>
    </source>
</evidence>
<reference evidence="9" key="3">
    <citation type="submission" date="2025-09" db="UniProtKB">
        <authorList>
            <consortium name="Ensembl"/>
        </authorList>
    </citation>
    <scope>IDENTIFICATION</scope>
    <source>
        <strain evidence="9">Thorbecke</strain>
    </source>
</reference>
<feature type="compositionally biased region" description="Pro residues" evidence="7">
    <location>
        <begin position="111"/>
        <end position="121"/>
    </location>
</feature>
<dbReference type="EMBL" id="AAGW02003819">
    <property type="status" value="NOT_ANNOTATED_CDS"/>
    <property type="molecule type" value="Genomic_DNA"/>
</dbReference>
<keyword evidence="4" id="KW-0067">ATP-binding</keyword>
<feature type="region of interest" description="Disordered" evidence="7">
    <location>
        <begin position="166"/>
        <end position="253"/>
    </location>
</feature>
<keyword evidence="3" id="KW-0833">Ubl conjugation pathway</keyword>
<feature type="compositionally biased region" description="Low complexity" evidence="7">
    <location>
        <begin position="228"/>
        <end position="250"/>
    </location>
</feature>
<evidence type="ECO:0000313" key="10">
    <source>
        <dbReference type="Proteomes" id="UP000001811"/>
    </source>
</evidence>
<feature type="domain" description="UBC core" evidence="8">
    <location>
        <begin position="225"/>
        <end position="380"/>
    </location>
</feature>
<dbReference type="SMART" id="SM00212">
    <property type="entry name" value="UBCc"/>
    <property type="match status" value="1"/>
</dbReference>
<evidence type="ECO:0000256" key="3">
    <source>
        <dbReference type="ARBA" id="ARBA00022786"/>
    </source>
</evidence>
<accession>A0A5F9CLV2</accession>
<dbReference type="PANTHER" id="PTHR24068">
    <property type="entry name" value="UBIQUITIN-CONJUGATING ENZYME E2"/>
    <property type="match status" value="1"/>
</dbReference>
<dbReference type="InterPro" id="IPR000608">
    <property type="entry name" value="UBC"/>
</dbReference>
<evidence type="ECO:0000256" key="4">
    <source>
        <dbReference type="ARBA" id="ARBA00022840"/>
    </source>
</evidence>
<dbReference type="Ensembl" id="ENSOCUT00000053705.1">
    <property type="protein sequence ID" value="ENSOCUP00000034619.1"/>
    <property type="gene ID" value="ENSOCUG00000029359.2"/>
</dbReference>
<dbReference type="EMBL" id="AAGW02003818">
    <property type="status" value="NOT_ANNOTATED_CDS"/>
    <property type="molecule type" value="Genomic_DNA"/>
</dbReference>
<dbReference type="STRING" id="9986.ENSOCUP00000034619"/>
<proteinExistence type="predicted"/>
<name>A0A5F9CLV2_RABIT</name>
<feature type="active site" description="Glycyl thioester intermediate" evidence="6">
    <location>
        <position position="313"/>
    </location>
</feature>
<protein>
    <recommendedName>
        <fullName evidence="8">UBC core domain-containing protein</fullName>
    </recommendedName>
</protein>
<dbReference type="EMBL" id="AAGW02003817">
    <property type="status" value="NOT_ANNOTATED_CDS"/>
    <property type="molecule type" value="Genomic_DNA"/>
</dbReference>
<keyword evidence="1" id="KW-0808">Transferase</keyword>
<dbReference type="EMBL" id="AAGW02003826">
    <property type="status" value="NOT_ANNOTATED_CDS"/>
    <property type="molecule type" value="Genomic_DNA"/>
</dbReference>
<reference evidence="9" key="2">
    <citation type="submission" date="2025-08" db="UniProtKB">
        <authorList>
            <consortium name="Ensembl"/>
        </authorList>
    </citation>
    <scope>IDENTIFICATION</scope>
    <source>
        <strain evidence="9">Thorbecke</strain>
    </source>
</reference>
<keyword evidence="10" id="KW-1185">Reference proteome</keyword>
<dbReference type="SMR" id="A0A5F9CLV2"/>
<reference evidence="9 10" key="1">
    <citation type="journal article" date="2011" name="Nature">
        <title>A high-resolution map of human evolutionary constraint using 29 mammals.</title>
        <authorList>
            <person name="Lindblad-Toh K."/>
            <person name="Garber M."/>
            <person name="Zuk O."/>
            <person name="Lin M.F."/>
            <person name="Parker B.J."/>
            <person name="Washietl S."/>
            <person name="Kheradpour P."/>
            <person name="Ernst J."/>
            <person name="Jordan G."/>
            <person name="Mauceli E."/>
            <person name="Ward L.D."/>
            <person name="Lowe C.B."/>
            <person name="Holloway A.K."/>
            <person name="Clamp M."/>
            <person name="Gnerre S."/>
            <person name="Alfoldi J."/>
            <person name="Beal K."/>
            <person name="Chang J."/>
            <person name="Clawson H."/>
            <person name="Cuff J."/>
            <person name="Di Palma F."/>
            <person name="Fitzgerald S."/>
            <person name="Flicek P."/>
            <person name="Guttman M."/>
            <person name="Hubisz M.J."/>
            <person name="Jaffe D.B."/>
            <person name="Jungreis I."/>
            <person name="Kent W.J."/>
            <person name="Kostka D."/>
            <person name="Lara M."/>
            <person name="Martins A.L."/>
            <person name="Massingham T."/>
            <person name="Moltke I."/>
            <person name="Raney B.J."/>
            <person name="Rasmussen M.D."/>
            <person name="Robinson J."/>
            <person name="Stark A."/>
            <person name="Vilella A.J."/>
            <person name="Wen J."/>
            <person name="Xie X."/>
            <person name="Zody M.C."/>
            <person name="Baldwin J."/>
            <person name="Bloom T."/>
            <person name="Chin C.W."/>
            <person name="Heiman D."/>
            <person name="Nicol R."/>
            <person name="Nusbaum C."/>
            <person name="Young S."/>
            <person name="Wilkinson J."/>
            <person name="Worley K.C."/>
            <person name="Kovar C.L."/>
            <person name="Muzny D.M."/>
            <person name="Gibbs R.A."/>
            <person name="Cree A."/>
            <person name="Dihn H.H."/>
            <person name="Fowler G."/>
            <person name="Jhangiani S."/>
            <person name="Joshi V."/>
            <person name="Lee S."/>
            <person name="Lewis L.R."/>
            <person name="Nazareth L.V."/>
            <person name="Okwuonu G."/>
            <person name="Santibanez J."/>
            <person name="Warren W.C."/>
            <person name="Mardis E.R."/>
            <person name="Weinstock G.M."/>
            <person name="Wilson R.K."/>
            <person name="Delehaunty K."/>
            <person name="Dooling D."/>
            <person name="Fronik C."/>
            <person name="Fulton L."/>
            <person name="Fulton B."/>
            <person name="Graves T."/>
            <person name="Minx P."/>
            <person name="Sodergren E."/>
            <person name="Birney E."/>
            <person name="Margulies E.H."/>
            <person name="Herrero J."/>
            <person name="Green E.D."/>
            <person name="Haussler D."/>
            <person name="Siepel A."/>
            <person name="Goldman N."/>
            <person name="Pollard K.S."/>
            <person name="Pedersen J.S."/>
            <person name="Lander E.S."/>
            <person name="Kellis M."/>
        </authorList>
    </citation>
    <scope>NUCLEOTIDE SEQUENCE [LARGE SCALE GENOMIC DNA]</scope>
    <source>
        <strain evidence="9 10">Thorbecke inbred</strain>
    </source>
</reference>
<evidence type="ECO:0000313" key="9">
    <source>
        <dbReference type="Ensembl" id="ENSOCUP00000034619.1"/>
    </source>
</evidence>
<dbReference type="EMBL" id="AAGW02003824">
    <property type="status" value="NOT_ANNOTATED_CDS"/>
    <property type="molecule type" value="Genomic_DNA"/>
</dbReference>
<sequence length="465" mass="50498">MPFCLLQRPGPYLAPASAHRRGKTQLSPVREPGSSTPIHLRAPGAAGDSPPRVQGWPRLLRTRGARPPPRRSEGCSQAPGRRVAQWAASPRRRAQAGSHPAARRPRETALAPPPPPAPTPRPRAAGASPPGPRRALCPGRARANACAPPGEGRCGERACGSARERLVPAGGARPSASFPRGHFTKMSSDRQRSDDESPSTSSGSSDADQRDPAAPEPEEQEERKPSATQQKKNTKLSSKTTAKLSTSAKSAGPKGDNIYEWRSTILGPPGSVYEGGVFFLDITFSSDYPFKPPKVTFRTRIYHCNINSQGVICLDILKDNWSPALTISKVLLSICSLLTDCNPAKTYCSASYETGAIIWRTREEEQFPGIKFRHGHISTKLVSPELEISVINFWHAHTLTISFPVNVHSGILRWLDQVLLLHSSQSQLLSCSKSSVKRRQPSTLGCMWLLRFAPGSGCSFPSIRP</sequence>
<feature type="compositionally biased region" description="Low complexity" evidence="7">
    <location>
        <begin position="122"/>
        <end position="136"/>
    </location>
</feature>
<dbReference type="Pfam" id="PF00179">
    <property type="entry name" value="UQ_con"/>
    <property type="match status" value="1"/>
</dbReference>